<dbReference type="GeneID" id="38472781"/>
<evidence type="ECO:0000313" key="2">
    <source>
        <dbReference type="Proteomes" id="UP000277326"/>
    </source>
</evidence>
<dbReference type="AlphaFoldDB" id="A0A3M0CZZ2"/>
<reference evidence="1 2" key="1">
    <citation type="journal article" date="2015" name="Stand. Genomic Sci.">
        <title>Genomic Encyclopedia of Bacterial and Archaeal Type Strains, Phase III: the genomes of soil and plant-associated and newly described type strains.</title>
        <authorList>
            <person name="Whitman W.B."/>
            <person name="Woyke T."/>
            <person name="Klenk H.P."/>
            <person name="Zhou Y."/>
            <person name="Lilburn T.G."/>
            <person name="Beck B.J."/>
            <person name="De Vos P."/>
            <person name="Vandamme P."/>
            <person name="Eisen J.A."/>
            <person name="Garrity G."/>
            <person name="Hugenholtz P."/>
            <person name="Kyrpides N.C."/>
        </authorList>
    </citation>
    <scope>NUCLEOTIDE SEQUENCE [LARGE SCALE GENOMIC DNA]</scope>
    <source>
        <strain evidence="1 2">CGMCC 1.10124</strain>
    </source>
</reference>
<evidence type="ECO:0000313" key="1">
    <source>
        <dbReference type="EMBL" id="RMB12996.1"/>
    </source>
</evidence>
<dbReference type="Proteomes" id="UP000277326">
    <property type="component" value="Unassembled WGS sequence"/>
</dbReference>
<sequence length="198" mass="22409">MTGYEALGDGGNETTTDLTRERIDVLSDEYEAREPFDLVEREHTETLPRAFAAGDFGRRDAEWVVQWYFRRGTVSDRERREAEERFLDNDYEEMVDAIQGAATADTLDEQLGALTTLTGVDVPVASAFLAYSHPEEYVAVGEREWAALAAADELDEPYPETVTPAAYRQYIRAVRSVAERTGHDCWTVYRALWRVGAD</sequence>
<accession>A0A3M0CZZ2</accession>
<dbReference type="EMBL" id="REFS01000006">
    <property type="protein sequence ID" value="RMB12996.1"/>
    <property type="molecule type" value="Genomic_DNA"/>
</dbReference>
<protein>
    <submittedName>
        <fullName evidence="1">Uncharacterized protein</fullName>
    </submittedName>
</protein>
<organism evidence="1 2">
    <name type="scientific">Haloplanus aerogenes</name>
    <dbReference type="NCBI Taxonomy" id="660522"/>
    <lineage>
        <taxon>Archaea</taxon>
        <taxon>Methanobacteriati</taxon>
        <taxon>Methanobacteriota</taxon>
        <taxon>Stenosarchaea group</taxon>
        <taxon>Halobacteria</taxon>
        <taxon>Halobacteriales</taxon>
        <taxon>Haloferacaceae</taxon>
        <taxon>Haloplanus</taxon>
    </lineage>
</organism>
<proteinExistence type="predicted"/>
<comment type="caution">
    <text evidence="1">The sequence shown here is derived from an EMBL/GenBank/DDBJ whole genome shotgun (WGS) entry which is preliminary data.</text>
</comment>
<gene>
    <name evidence="1" type="ORF">ATH50_3154</name>
</gene>
<name>A0A3M0CZZ2_9EURY</name>
<dbReference type="RefSeq" id="WP_241966846.1">
    <property type="nucleotide sequence ID" value="NZ_CP034145.1"/>
</dbReference>